<feature type="modified residue" description="4-aspartylphosphate" evidence="4">
    <location>
        <position position="153"/>
    </location>
</feature>
<evidence type="ECO:0000256" key="1">
    <source>
        <dbReference type="ARBA" id="ARBA00022553"/>
    </source>
</evidence>
<dbReference type="GO" id="GO:0032993">
    <property type="term" value="C:protein-DNA complex"/>
    <property type="evidence" value="ECO:0007669"/>
    <property type="project" value="TreeGrafter"/>
</dbReference>
<dbReference type="SMART" id="SM00448">
    <property type="entry name" value="REC"/>
    <property type="match status" value="1"/>
</dbReference>
<keyword evidence="3" id="KW-0238">DNA-binding</keyword>
<dbReference type="GO" id="GO:0005829">
    <property type="term" value="C:cytosol"/>
    <property type="evidence" value="ECO:0007669"/>
    <property type="project" value="TreeGrafter"/>
</dbReference>
<name>A0A418Q218_9SPHN</name>
<keyword evidence="2" id="KW-0902">Two-component regulatory system</keyword>
<evidence type="ECO:0000313" key="6">
    <source>
        <dbReference type="EMBL" id="RIX32008.1"/>
    </source>
</evidence>
<dbReference type="PROSITE" id="PS50110">
    <property type="entry name" value="RESPONSE_REGULATORY"/>
    <property type="match status" value="1"/>
</dbReference>
<keyword evidence="1 4" id="KW-0597">Phosphoprotein</keyword>
<sequence>MAQSSGDRPHRCTKHYLRLARRRALVSCRLCRASLAQQPAQGRKDRRSHLLPQLNHRPAAWRPHLGVNVVQGGFAFAFRSSRILFKARIYLGRRRGGLTVLKILIVEDDTQLATTLKYLVEDNPRYRVVATADDLDSAVAAAEEHVPDLALVDLRLARGTTGFSVAVRMGDFDIPCFFITGRAPDFPMPDLALGCLMKPFTAEDVHRSLAAAEDLMRGREALRPKMPVNLQLYDHVTEGVAAEAQPGFIPSRRSFKTRLEHWIAGTQH</sequence>
<keyword evidence="7" id="KW-1185">Reference proteome</keyword>
<dbReference type="Pfam" id="PF00072">
    <property type="entry name" value="Response_reg"/>
    <property type="match status" value="1"/>
</dbReference>
<evidence type="ECO:0000256" key="3">
    <source>
        <dbReference type="ARBA" id="ARBA00023125"/>
    </source>
</evidence>
<comment type="caution">
    <text evidence="6">The sequence shown here is derived from an EMBL/GenBank/DDBJ whole genome shotgun (WGS) entry which is preliminary data.</text>
</comment>
<dbReference type="GO" id="GO:0000156">
    <property type="term" value="F:phosphorelay response regulator activity"/>
    <property type="evidence" value="ECO:0007669"/>
    <property type="project" value="TreeGrafter"/>
</dbReference>
<dbReference type="Proteomes" id="UP000285023">
    <property type="component" value="Unassembled WGS sequence"/>
</dbReference>
<dbReference type="SUPFAM" id="SSF52172">
    <property type="entry name" value="CheY-like"/>
    <property type="match status" value="1"/>
</dbReference>
<dbReference type="EMBL" id="QXTF01000001">
    <property type="protein sequence ID" value="RIX32008.1"/>
    <property type="molecule type" value="Genomic_DNA"/>
</dbReference>
<gene>
    <name evidence="6" type="ORF">D3M59_03220</name>
</gene>
<dbReference type="GO" id="GO:0000976">
    <property type="term" value="F:transcription cis-regulatory region binding"/>
    <property type="evidence" value="ECO:0007669"/>
    <property type="project" value="TreeGrafter"/>
</dbReference>
<protein>
    <submittedName>
        <fullName evidence="6">Response regulator</fullName>
    </submittedName>
</protein>
<dbReference type="AlphaFoldDB" id="A0A418Q218"/>
<evidence type="ECO:0000256" key="4">
    <source>
        <dbReference type="PROSITE-ProRule" id="PRU00169"/>
    </source>
</evidence>
<reference evidence="6 7" key="1">
    <citation type="submission" date="2018-09" db="EMBL/GenBank/DDBJ databases">
        <title>Sphingomonas sp. DAC4.</title>
        <authorList>
            <person name="Seo T."/>
        </authorList>
    </citation>
    <scope>NUCLEOTIDE SEQUENCE [LARGE SCALE GENOMIC DNA]</scope>
    <source>
        <strain evidence="6 7">DAC4</strain>
    </source>
</reference>
<dbReference type="PANTHER" id="PTHR48111:SF40">
    <property type="entry name" value="PHOSPHATE REGULON TRANSCRIPTIONAL REGULATORY PROTEIN PHOB"/>
    <property type="match status" value="1"/>
</dbReference>
<dbReference type="PANTHER" id="PTHR48111">
    <property type="entry name" value="REGULATOR OF RPOS"/>
    <property type="match status" value="1"/>
</dbReference>
<dbReference type="Gene3D" id="3.40.50.2300">
    <property type="match status" value="1"/>
</dbReference>
<evidence type="ECO:0000313" key="7">
    <source>
        <dbReference type="Proteomes" id="UP000285023"/>
    </source>
</evidence>
<dbReference type="InterPro" id="IPR039420">
    <property type="entry name" value="WalR-like"/>
</dbReference>
<dbReference type="InterPro" id="IPR011006">
    <property type="entry name" value="CheY-like_superfamily"/>
</dbReference>
<evidence type="ECO:0000259" key="5">
    <source>
        <dbReference type="PROSITE" id="PS50110"/>
    </source>
</evidence>
<proteinExistence type="predicted"/>
<dbReference type="GO" id="GO:0006355">
    <property type="term" value="P:regulation of DNA-templated transcription"/>
    <property type="evidence" value="ECO:0007669"/>
    <property type="project" value="TreeGrafter"/>
</dbReference>
<organism evidence="6 7">
    <name type="scientific">Sphingomonas edaphi</name>
    <dbReference type="NCBI Taxonomy" id="2315689"/>
    <lineage>
        <taxon>Bacteria</taxon>
        <taxon>Pseudomonadati</taxon>
        <taxon>Pseudomonadota</taxon>
        <taxon>Alphaproteobacteria</taxon>
        <taxon>Sphingomonadales</taxon>
        <taxon>Sphingomonadaceae</taxon>
        <taxon>Sphingomonas</taxon>
    </lineage>
</organism>
<dbReference type="InterPro" id="IPR001789">
    <property type="entry name" value="Sig_transdc_resp-reg_receiver"/>
</dbReference>
<accession>A0A418Q218</accession>
<feature type="domain" description="Response regulatory" evidence="5">
    <location>
        <begin position="102"/>
        <end position="213"/>
    </location>
</feature>
<evidence type="ECO:0000256" key="2">
    <source>
        <dbReference type="ARBA" id="ARBA00023012"/>
    </source>
</evidence>